<dbReference type="InterPro" id="IPR012961">
    <property type="entry name" value="Ski2/MTR4_C"/>
</dbReference>
<dbReference type="Pfam" id="PF08148">
    <property type="entry name" value="DSHCT"/>
    <property type="match status" value="1"/>
</dbReference>
<organism evidence="2">
    <name type="scientific">Gongylonema pulchrum</name>
    <dbReference type="NCBI Taxonomy" id="637853"/>
    <lineage>
        <taxon>Eukaryota</taxon>
        <taxon>Metazoa</taxon>
        <taxon>Ecdysozoa</taxon>
        <taxon>Nematoda</taxon>
        <taxon>Chromadorea</taxon>
        <taxon>Rhabditida</taxon>
        <taxon>Spirurina</taxon>
        <taxon>Spiruromorpha</taxon>
        <taxon>Spiruroidea</taxon>
        <taxon>Gongylonematidae</taxon>
        <taxon>Gongylonema</taxon>
    </lineage>
</organism>
<proteinExistence type="predicted"/>
<dbReference type="AlphaFoldDB" id="A0A183EYI4"/>
<name>A0A183EYI4_9BILA</name>
<protein>
    <submittedName>
        <fullName evidence="2">DSHCT domain-containing protein</fullName>
    </submittedName>
</protein>
<evidence type="ECO:0000313" key="2">
    <source>
        <dbReference type="WBParaSite" id="GPUH_0002605501-mRNA-1"/>
    </source>
</evidence>
<dbReference type="WBParaSite" id="GPUH_0002605501-mRNA-1">
    <property type="protein sequence ID" value="GPUH_0002605501-mRNA-1"/>
    <property type="gene ID" value="GPUH_0002605501"/>
</dbReference>
<accession>A0A183EYI4</accession>
<evidence type="ECO:0000259" key="1">
    <source>
        <dbReference type="Pfam" id="PF08148"/>
    </source>
</evidence>
<dbReference type="Gene3D" id="1.10.3380.30">
    <property type="match status" value="1"/>
</dbReference>
<sequence length="52" mass="5676">LMLTEMMFGGVFTELDATHMAALLSCFVFEEKTGAAKLADDMSGYLHSLQVC</sequence>
<reference evidence="2" key="1">
    <citation type="submission" date="2016-06" db="UniProtKB">
        <authorList>
            <consortium name="WormBaseParasite"/>
        </authorList>
    </citation>
    <scope>IDENTIFICATION</scope>
</reference>
<feature type="domain" description="ATP-dependent RNA helicase Ski2/MTR4 C-terminal" evidence="1">
    <location>
        <begin position="1"/>
        <end position="37"/>
    </location>
</feature>